<keyword evidence="3" id="KW-1185">Reference proteome</keyword>
<feature type="compositionally biased region" description="Basic and acidic residues" evidence="1">
    <location>
        <begin position="112"/>
        <end position="134"/>
    </location>
</feature>
<feature type="region of interest" description="Disordered" evidence="1">
    <location>
        <begin position="105"/>
        <end position="159"/>
    </location>
</feature>
<accession>M5G0P3</accession>
<dbReference type="RefSeq" id="XP_040626299.1">
    <property type="nucleotide sequence ID" value="XM_040769002.1"/>
</dbReference>
<dbReference type="HOGENOM" id="CLU_1660702_0_0_1"/>
<dbReference type="EMBL" id="JH795870">
    <property type="protein sequence ID" value="EJT99401.1"/>
    <property type="molecule type" value="Genomic_DNA"/>
</dbReference>
<dbReference type="AlphaFoldDB" id="M5G0P3"/>
<name>M5G0P3_DACPD</name>
<dbReference type="Proteomes" id="UP000030653">
    <property type="component" value="Unassembled WGS sequence"/>
</dbReference>
<evidence type="ECO:0000313" key="3">
    <source>
        <dbReference type="Proteomes" id="UP000030653"/>
    </source>
</evidence>
<protein>
    <submittedName>
        <fullName evidence="2">Uncharacterized protein</fullName>
    </submittedName>
</protein>
<proteinExistence type="predicted"/>
<evidence type="ECO:0000313" key="2">
    <source>
        <dbReference type="EMBL" id="EJT99401.1"/>
    </source>
</evidence>
<gene>
    <name evidence="2" type="ORF">DACRYDRAFT_110124</name>
</gene>
<organism evidence="2 3">
    <name type="scientific">Dacryopinax primogenitus (strain DJM 731)</name>
    <name type="common">Brown rot fungus</name>
    <dbReference type="NCBI Taxonomy" id="1858805"/>
    <lineage>
        <taxon>Eukaryota</taxon>
        <taxon>Fungi</taxon>
        <taxon>Dikarya</taxon>
        <taxon>Basidiomycota</taxon>
        <taxon>Agaricomycotina</taxon>
        <taxon>Dacrymycetes</taxon>
        <taxon>Dacrymycetales</taxon>
        <taxon>Dacrymycetaceae</taxon>
        <taxon>Dacryopinax</taxon>
    </lineage>
</organism>
<evidence type="ECO:0000256" key="1">
    <source>
        <dbReference type="SAM" id="MobiDB-lite"/>
    </source>
</evidence>
<dbReference type="GeneID" id="63684064"/>
<sequence>MAPVRSDRRNRRESVSPLAAVRTSRAEETRIGLATLRALLADALAVDTDTNGPRSHDDPLAAKVTAIRAIDVGSGMMSLKTPAMKLASSLALLANQAIDFPKVAGPGTYNGKPHEPMPQHMRERLKRGEDRGAQEEYNGPASQHIHLQRTVPAASGVRS</sequence>
<reference evidence="2 3" key="1">
    <citation type="journal article" date="2012" name="Science">
        <title>The Paleozoic origin of enzymatic lignin decomposition reconstructed from 31 fungal genomes.</title>
        <authorList>
            <person name="Floudas D."/>
            <person name="Binder M."/>
            <person name="Riley R."/>
            <person name="Barry K."/>
            <person name="Blanchette R.A."/>
            <person name="Henrissat B."/>
            <person name="Martinez A.T."/>
            <person name="Otillar R."/>
            <person name="Spatafora J.W."/>
            <person name="Yadav J.S."/>
            <person name="Aerts A."/>
            <person name="Benoit I."/>
            <person name="Boyd A."/>
            <person name="Carlson A."/>
            <person name="Copeland A."/>
            <person name="Coutinho P.M."/>
            <person name="de Vries R.P."/>
            <person name="Ferreira P."/>
            <person name="Findley K."/>
            <person name="Foster B."/>
            <person name="Gaskell J."/>
            <person name="Glotzer D."/>
            <person name="Gorecki P."/>
            <person name="Heitman J."/>
            <person name="Hesse C."/>
            <person name="Hori C."/>
            <person name="Igarashi K."/>
            <person name="Jurgens J.A."/>
            <person name="Kallen N."/>
            <person name="Kersten P."/>
            <person name="Kohler A."/>
            <person name="Kuees U."/>
            <person name="Kumar T.K.A."/>
            <person name="Kuo A."/>
            <person name="LaButti K."/>
            <person name="Larrondo L.F."/>
            <person name="Lindquist E."/>
            <person name="Ling A."/>
            <person name="Lombard V."/>
            <person name="Lucas S."/>
            <person name="Lundell T."/>
            <person name="Martin R."/>
            <person name="McLaughlin D.J."/>
            <person name="Morgenstern I."/>
            <person name="Morin E."/>
            <person name="Murat C."/>
            <person name="Nagy L.G."/>
            <person name="Nolan M."/>
            <person name="Ohm R.A."/>
            <person name="Patyshakuliyeva A."/>
            <person name="Rokas A."/>
            <person name="Ruiz-Duenas F.J."/>
            <person name="Sabat G."/>
            <person name="Salamov A."/>
            <person name="Samejima M."/>
            <person name="Schmutz J."/>
            <person name="Slot J.C."/>
            <person name="St John F."/>
            <person name="Stenlid J."/>
            <person name="Sun H."/>
            <person name="Sun S."/>
            <person name="Syed K."/>
            <person name="Tsang A."/>
            <person name="Wiebenga A."/>
            <person name="Young D."/>
            <person name="Pisabarro A."/>
            <person name="Eastwood D.C."/>
            <person name="Martin F."/>
            <person name="Cullen D."/>
            <person name="Grigoriev I.V."/>
            <person name="Hibbett D.S."/>
        </authorList>
    </citation>
    <scope>NUCLEOTIDE SEQUENCE [LARGE SCALE GENOMIC DNA]</scope>
    <source>
        <strain evidence="2 3">DJM-731 SS1</strain>
    </source>
</reference>